<evidence type="ECO:0000256" key="1">
    <source>
        <dbReference type="ARBA" id="ARBA00022679"/>
    </source>
</evidence>
<keyword evidence="9" id="KW-1185">Reference proteome</keyword>
<name>A0A5C5Y137_9PLAN</name>
<keyword evidence="2" id="KW-0547">Nucleotide-binding</keyword>
<reference evidence="8 9" key="1">
    <citation type="submission" date="2019-02" db="EMBL/GenBank/DDBJ databases">
        <title>Deep-cultivation of Planctomycetes and their phenomic and genomic characterization uncovers novel biology.</title>
        <authorList>
            <person name="Wiegand S."/>
            <person name="Jogler M."/>
            <person name="Boedeker C."/>
            <person name="Pinto D."/>
            <person name="Vollmers J."/>
            <person name="Rivas-Marin E."/>
            <person name="Kohn T."/>
            <person name="Peeters S.H."/>
            <person name="Heuer A."/>
            <person name="Rast P."/>
            <person name="Oberbeckmann S."/>
            <person name="Bunk B."/>
            <person name="Jeske O."/>
            <person name="Meyerdierks A."/>
            <person name="Storesund J.E."/>
            <person name="Kallscheuer N."/>
            <person name="Luecker S."/>
            <person name="Lage O.M."/>
            <person name="Pohl T."/>
            <person name="Merkel B.J."/>
            <person name="Hornburger P."/>
            <person name="Mueller R.-W."/>
            <person name="Bruemmer F."/>
            <person name="Labrenz M."/>
            <person name="Spormann A.M."/>
            <person name="Op Den Camp H."/>
            <person name="Overmann J."/>
            <person name="Amann R."/>
            <person name="Jetten M.S.M."/>
            <person name="Mascher T."/>
            <person name="Medema M.H."/>
            <person name="Devos D.P."/>
            <person name="Kaster A.-K."/>
            <person name="Ovreas L."/>
            <person name="Rohde M."/>
            <person name="Galperin M.Y."/>
            <person name="Jogler C."/>
        </authorList>
    </citation>
    <scope>NUCLEOTIDE SEQUENCE [LARGE SCALE GENOMIC DNA]</scope>
    <source>
        <strain evidence="8 9">Pan14r</strain>
    </source>
</reference>
<gene>
    <name evidence="8" type="primary">pknB_6</name>
    <name evidence="8" type="ORF">Pan14r_12180</name>
</gene>
<dbReference type="SUPFAM" id="SSF56112">
    <property type="entry name" value="Protein kinase-like (PK-like)"/>
    <property type="match status" value="1"/>
</dbReference>
<dbReference type="OrthoDB" id="229580at2"/>
<dbReference type="GO" id="GO:0005524">
    <property type="term" value="F:ATP binding"/>
    <property type="evidence" value="ECO:0007669"/>
    <property type="project" value="UniProtKB-KW"/>
</dbReference>
<dbReference type="Pfam" id="PF00069">
    <property type="entry name" value="Pkinase"/>
    <property type="match status" value="1"/>
</dbReference>
<evidence type="ECO:0000256" key="5">
    <source>
        <dbReference type="SAM" id="Coils"/>
    </source>
</evidence>
<protein>
    <submittedName>
        <fullName evidence="8">Serine/threonine-protein kinase PknB</fullName>
        <ecNumber evidence="8">2.7.11.1</ecNumber>
    </submittedName>
</protein>
<evidence type="ECO:0000313" key="8">
    <source>
        <dbReference type="EMBL" id="TWT68934.1"/>
    </source>
</evidence>
<keyword evidence="5" id="KW-0175">Coiled coil</keyword>
<evidence type="ECO:0000256" key="6">
    <source>
        <dbReference type="SAM" id="Phobius"/>
    </source>
</evidence>
<keyword evidence="3 8" id="KW-0418">Kinase</keyword>
<proteinExistence type="predicted"/>
<dbReference type="AlphaFoldDB" id="A0A5C5Y137"/>
<keyword evidence="1 8" id="KW-0808">Transferase</keyword>
<keyword evidence="6" id="KW-0812">Transmembrane</keyword>
<comment type="caution">
    <text evidence="8">The sequence shown here is derived from an EMBL/GenBank/DDBJ whole genome shotgun (WGS) entry which is preliminary data.</text>
</comment>
<evidence type="ECO:0000313" key="9">
    <source>
        <dbReference type="Proteomes" id="UP000317238"/>
    </source>
</evidence>
<dbReference type="EC" id="2.7.11.1" evidence="8"/>
<organism evidence="8 9">
    <name type="scientific">Crateriforma conspicua</name>
    <dbReference type="NCBI Taxonomy" id="2527996"/>
    <lineage>
        <taxon>Bacteria</taxon>
        <taxon>Pseudomonadati</taxon>
        <taxon>Planctomycetota</taxon>
        <taxon>Planctomycetia</taxon>
        <taxon>Planctomycetales</taxon>
        <taxon>Planctomycetaceae</taxon>
        <taxon>Crateriforma</taxon>
    </lineage>
</organism>
<dbReference type="Gene3D" id="3.30.200.20">
    <property type="entry name" value="Phosphorylase Kinase, domain 1"/>
    <property type="match status" value="1"/>
</dbReference>
<evidence type="ECO:0000256" key="2">
    <source>
        <dbReference type="ARBA" id="ARBA00022741"/>
    </source>
</evidence>
<evidence type="ECO:0000256" key="4">
    <source>
        <dbReference type="ARBA" id="ARBA00022840"/>
    </source>
</evidence>
<dbReference type="InterPro" id="IPR000719">
    <property type="entry name" value="Prot_kinase_dom"/>
</dbReference>
<keyword evidence="6" id="KW-0472">Membrane</keyword>
<dbReference type="PROSITE" id="PS50011">
    <property type="entry name" value="PROTEIN_KINASE_DOM"/>
    <property type="match status" value="1"/>
</dbReference>
<feature type="coiled-coil region" evidence="5">
    <location>
        <begin position="392"/>
        <end position="419"/>
    </location>
</feature>
<dbReference type="EMBL" id="SJPL01000001">
    <property type="protein sequence ID" value="TWT68934.1"/>
    <property type="molecule type" value="Genomic_DNA"/>
</dbReference>
<dbReference type="RefSeq" id="WP_146438591.1">
    <property type="nucleotide sequence ID" value="NZ_SJPL01000001.1"/>
</dbReference>
<keyword evidence="6" id="KW-1133">Transmembrane helix</keyword>
<dbReference type="InterPro" id="IPR011009">
    <property type="entry name" value="Kinase-like_dom_sf"/>
</dbReference>
<evidence type="ECO:0000259" key="7">
    <source>
        <dbReference type="PROSITE" id="PS50011"/>
    </source>
</evidence>
<dbReference type="PANTHER" id="PTHR43289:SF34">
    <property type="entry name" value="SERINE_THREONINE-PROTEIN KINASE YBDM-RELATED"/>
    <property type="match status" value="1"/>
</dbReference>
<keyword evidence="4" id="KW-0067">ATP-binding</keyword>
<dbReference type="PANTHER" id="PTHR43289">
    <property type="entry name" value="MITOGEN-ACTIVATED PROTEIN KINASE KINASE KINASE 20-RELATED"/>
    <property type="match status" value="1"/>
</dbReference>
<accession>A0A5C5Y137</accession>
<evidence type="ECO:0000256" key="3">
    <source>
        <dbReference type="ARBA" id="ARBA00022777"/>
    </source>
</evidence>
<dbReference type="SMART" id="SM00220">
    <property type="entry name" value="S_TKc"/>
    <property type="match status" value="1"/>
</dbReference>
<feature type="domain" description="Protein kinase" evidence="7">
    <location>
        <begin position="50"/>
        <end position="326"/>
    </location>
</feature>
<dbReference type="GO" id="GO:0004674">
    <property type="term" value="F:protein serine/threonine kinase activity"/>
    <property type="evidence" value="ECO:0007669"/>
    <property type="project" value="UniProtKB-EC"/>
</dbReference>
<dbReference type="Gene3D" id="1.10.510.10">
    <property type="entry name" value="Transferase(Phosphotransferase) domain 1"/>
    <property type="match status" value="1"/>
</dbReference>
<dbReference type="CDD" id="cd14014">
    <property type="entry name" value="STKc_PknB_like"/>
    <property type="match status" value="1"/>
</dbReference>
<feature type="transmembrane region" description="Helical" evidence="6">
    <location>
        <begin position="351"/>
        <end position="371"/>
    </location>
</feature>
<sequence length="678" mass="75554">MTKLPPDSDPPYRPDYRLHSAFREAVNLSGDGLETLCPSYTELSAMEDHYDDAVLLGSGAVKDVYKTFNRRTKSWVAMARLRSDRGPEFYDWFIHEAWLTASLNHPNIIKVHDVGVDEDGRPYFVMDLKGNSTLADRSTGVEPSPQRELLDVFVKVCDAVAYAQSKGVVHLDLKPENIQADEFGEVLVCDWGLAKVMGETEEGENGFPPSLSPLGNTTLVGQIKGSLGYLAPEQLIPGATKDFRSDLFALGCVLHQILTGQAPFCGTVDERIDATKRAEIGSLRKKYPERNIPEALEAVVLKSTSPDPDDRYASVVELRQEIAKFLGGYSTLAEKPSFVREARLFVARNQVPVLVSMVAIVAISVLGVLSVQRVRQQRARASHFASQADAAKSLYQDERERSEQQLEALAKDLATSASEVKKLGIYLNPVETVREARKLVASALKLNPVSHNAKLQQFSLDCITLNFNSALQSPVRPQSRLHDYLLFAEAFPEFDFSEHDRPTISQLTHCFQQAYQLNPNRRALLERIAAYDHTTRDGADDYTPVVKALLSYINGFPDDSGFQLNFDAERSSLHFRCDAAIRLAVWNDWGSNDCVLRFLPFRSLSIDSAGPLFLHDLSGLQVERLDLSDCQTLVANQQVQLPQLRQIIVPDGFVDSDSLVKQIRSNQRIDVIDSPEEG</sequence>
<dbReference type="Proteomes" id="UP000317238">
    <property type="component" value="Unassembled WGS sequence"/>
</dbReference>